<dbReference type="InterPro" id="IPR025559">
    <property type="entry name" value="Eis_dom"/>
</dbReference>
<dbReference type="Pfam" id="PF17668">
    <property type="entry name" value="Acetyltransf_17"/>
    <property type="match status" value="1"/>
</dbReference>
<dbReference type="InterPro" id="IPR016181">
    <property type="entry name" value="Acyl_CoA_acyltransferase"/>
</dbReference>
<dbReference type="InterPro" id="IPR041380">
    <property type="entry name" value="Acetyltransf_17"/>
</dbReference>
<feature type="domain" description="Eis-like acetyltransferase" evidence="2">
    <location>
        <begin position="77"/>
        <end position="181"/>
    </location>
</feature>
<evidence type="ECO:0000259" key="2">
    <source>
        <dbReference type="Pfam" id="PF17668"/>
    </source>
</evidence>
<comment type="caution">
    <text evidence="3">The sequence shown here is derived from an EMBL/GenBank/DDBJ whole genome shotgun (WGS) entry which is preliminary data.</text>
</comment>
<dbReference type="Gene3D" id="3.40.630.30">
    <property type="match status" value="2"/>
</dbReference>
<dbReference type="PANTHER" id="PTHR37817">
    <property type="entry name" value="N-ACETYLTRANSFERASE EIS"/>
    <property type="match status" value="1"/>
</dbReference>
<dbReference type="Proteomes" id="UP001596512">
    <property type="component" value="Unassembled WGS sequence"/>
</dbReference>
<evidence type="ECO:0000313" key="3">
    <source>
        <dbReference type="EMBL" id="MFC7613582.1"/>
    </source>
</evidence>
<protein>
    <submittedName>
        <fullName evidence="3">Sterol carrier protein domain-containing protein</fullName>
    </submittedName>
</protein>
<reference evidence="4" key="1">
    <citation type="journal article" date="2019" name="Int. J. Syst. Evol. Microbiol.">
        <title>The Global Catalogue of Microorganisms (GCM) 10K type strain sequencing project: providing services to taxonomists for standard genome sequencing and annotation.</title>
        <authorList>
            <consortium name="The Broad Institute Genomics Platform"/>
            <consortium name="The Broad Institute Genome Sequencing Center for Infectious Disease"/>
            <person name="Wu L."/>
            <person name="Ma J."/>
        </authorList>
    </citation>
    <scope>NUCLEOTIDE SEQUENCE [LARGE SCALE GENOMIC DNA]</scope>
    <source>
        <strain evidence="4">JCM 17695</strain>
    </source>
</reference>
<evidence type="ECO:0000313" key="4">
    <source>
        <dbReference type="Proteomes" id="UP001596512"/>
    </source>
</evidence>
<evidence type="ECO:0000259" key="1">
    <source>
        <dbReference type="Pfam" id="PF13530"/>
    </source>
</evidence>
<organism evidence="3 4">
    <name type="scientific">Actinokineospora soli</name>
    <dbReference type="NCBI Taxonomy" id="1048753"/>
    <lineage>
        <taxon>Bacteria</taxon>
        <taxon>Bacillati</taxon>
        <taxon>Actinomycetota</taxon>
        <taxon>Actinomycetes</taxon>
        <taxon>Pseudonocardiales</taxon>
        <taxon>Pseudonocardiaceae</taxon>
        <taxon>Actinokineospora</taxon>
    </lineage>
</organism>
<dbReference type="Pfam" id="PF13530">
    <property type="entry name" value="SCP2_2"/>
    <property type="match status" value="1"/>
</dbReference>
<proteinExistence type="predicted"/>
<accession>A0ABW2TIK5</accession>
<dbReference type="Gene3D" id="3.30.1050.10">
    <property type="entry name" value="SCP2 sterol-binding domain"/>
    <property type="match status" value="1"/>
</dbReference>
<keyword evidence="4" id="KW-1185">Reference proteome</keyword>
<dbReference type="InterPro" id="IPR036527">
    <property type="entry name" value="SCP2_sterol-bd_dom_sf"/>
</dbReference>
<dbReference type="InterPro" id="IPR051554">
    <property type="entry name" value="Acetyltransferase_Eis"/>
</dbReference>
<feature type="domain" description="Enhanced intracellular survival protein" evidence="1">
    <location>
        <begin position="194"/>
        <end position="293"/>
    </location>
</feature>
<sequence length="299" mass="32626">MHASGPPVAALWASEAAIYQRFGFGPASNVAGYEVAARAAFRPGVDLGADRVREVPGERAIDLVRPLYERYAAHRAGALSRDDAQWSEWVTDLPSLRRGRSALRWAVHPQGYVLFRHKPGYDERGPNGSIDVEDLVALTPQAHAALLRYVLDTDLVRWVSYDGAPDDPLPLLLANSREAVTKIRDALYVRLVDVPRALAQRRYRAAVDVVIEVVDDFCPWNAGRYRLVADEKGDATVTRTGDDADLTAGAVDLGAAYLGGTRLSRLADAGRVVERTPGAVSALTSALLSDREPRTLEVF</sequence>
<dbReference type="EMBL" id="JBHTEY010000004">
    <property type="protein sequence ID" value="MFC7613582.1"/>
    <property type="molecule type" value="Genomic_DNA"/>
</dbReference>
<gene>
    <name evidence="3" type="ORF">ACFQV2_08170</name>
</gene>
<dbReference type="NCBIfam" id="NF002367">
    <property type="entry name" value="PRK01346.1-4"/>
    <property type="match status" value="1"/>
</dbReference>
<dbReference type="SUPFAM" id="SSF55729">
    <property type="entry name" value="Acyl-CoA N-acyltransferases (Nat)"/>
    <property type="match status" value="1"/>
</dbReference>
<dbReference type="SUPFAM" id="SSF55718">
    <property type="entry name" value="SCP-like"/>
    <property type="match status" value="1"/>
</dbReference>
<dbReference type="PANTHER" id="PTHR37817:SF1">
    <property type="entry name" value="N-ACETYLTRANSFERASE EIS"/>
    <property type="match status" value="1"/>
</dbReference>
<name>A0ABW2TIK5_9PSEU</name>